<dbReference type="Proteomes" id="UP000001861">
    <property type="component" value="Unassembled WGS sequence"/>
</dbReference>
<dbReference type="InParanoid" id="A8N5D4"/>
<evidence type="ECO:0008006" key="4">
    <source>
        <dbReference type="Google" id="ProtNLM"/>
    </source>
</evidence>
<dbReference type="EMBL" id="AACS02000003">
    <property type="protein sequence ID" value="EAU91744.2"/>
    <property type="molecule type" value="Genomic_DNA"/>
</dbReference>
<evidence type="ECO:0000313" key="3">
    <source>
        <dbReference type="Proteomes" id="UP000001861"/>
    </source>
</evidence>
<reference evidence="2 3" key="1">
    <citation type="journal article" date="2010" name="Proc. Natl. Acad. Sci. U.S.A.">
        <title>Insights into evolution of multicellular fungi from the assembled chromosomes of the mushroom Coprinopsis cinerea (Coprinus cinereus).</title>
        <authorList>
            <person name="Stajich J.E."/>
            <person name="Wilke S.K."/>
            <person name="Ahren D."/>
            <person name="Au C.H."/>
            <person name="Birren B.W."/>
            <person name="Borodovsky M."/>
            <person name="Burns C."/>
            <person name="Canback B."/>
            <person name="Casselton L.A."/>
            <person name="Cheng C.K."/>
            <person name="Deng J."/>
            <person name="Dietrich F.S."/>
            <person name="Fargo D.C."/>
            <person name="Farman M.L."/>
            <person name="Gathman A.C."/>
            <person name="Goldberg J."/>
            <person name="Guigo R."/>
            <person name="Hoegger P.J."/>
            <person name="Hooker J.B."/>
            <person name="Huggins A."/>
            <person name="James T.Y."/>
            <person name="Kamada T."/>
            <person name="Kilaru S."/>
            <person name="Kodira C."/>
            <person name="Kues U."/>
            <person name="Kupfer D."/>
            <person name="Kwan H.S."/>
            <person name="Lomsadze A."/>
            <person name="Li W."/>
            <person name="Lilly W.W."/>
            <person name="Ma L.J."/>
            <person name="Mackey A.J."/>
            <person name="Manning G."/>
            <person name="Martin F."/>
            <person name="Muraguchi H."/>
            <person name="Natvig D.O."/>
            <person name="Palmerini H."/>
            <person name="Ramesh M.A."/>
            <person name="Rehmeyer C.J."/>
            <person name="Roe B.A."/>
            <person name="Shenoy N."/>
            <person name="Stanke M."/>
            <person name="Ter-Hovhannisyan V."/>
            <person name="Tunlid A."/>
            <person name="Velagapudi R."/>
            <person name="Vision T.J."/>
            <person name="Zeng Q."/>
            <person name="Zolan M.E."/>
            <person name="Pukkila P.J."/>
        </authorList>
    </citation>
    <scope>NUCLEOTIDE SEQUENCE [LARGE SCALE GENOMIC DNA]</scope>
    <source>
        <strain evidence="3">Okayama-7 / 130 / ATCC MYA-4618 / FGSC 9003</strain>
    </source>
</reference>
<dbReference type="eggNOG" id="ENOG502SCTC">
    <property type="taxonomic scope" value="Eukaryota"/>
</dbReference>
<organism evidence="2 3">
    <name type="scientific">Coprinopsis cinerea (strain Okayama-7 / 130 / ATCC MYA-4618 / FGSC 9003)</name>
    <name type="common">Inky cap fungus</name>
    <name type="synonym">Hormographiella aspergillata</name>
    <dbReference type="NCBI Taxonomy" id="240176"/>
    <lineage>
        <taxon>Eukaryota</taxon>
        <taxon>Fungi</taxon>
        <taxon>Dikarya</taxon>
        <taxon>Basidiomycota</taxon>
        <taxon>Agaricomycotina</taxon>
        <taxon>Agaricomycetes</taxon>
        <taxon>Agaricomycetidae</taxon>
        <taxon>Agaricales</taxon>
        <taxon>Agaricineae</taxon>
        <taxon>Psathyrellaceae</taxon>
        <taxon>Coprinopsis</taxon>
    </lineage>
</organism>
<protein>
    <recommendedName>
        <fullName evidence="4">Sld7 C-terminal domain-containing protein</fullName>
    </recommendedName>
</protein>
<name>A8N5D4_COPC7</name>
<comment type="caution">
    <text evidence="2">The sequence shown here is derived from an EMBL/GenBank/DDBJ whole genome shotgun (WGS) entry which is preliminary data.</text>
</comment>
<accession>A8N5D4</accession>
<dbReference type="GeneID" id="6006517"/>
<evidence type="ECO:0000256" key="1">
    <source>
        <dbReference type="SAM" id="MobiDB-lite"/>
    </source>
</evidence>
<dbReference type="RefSeq" id="XP_001830079.2">
    <property type="nucleotide sequence ID" value="XM_001830027.2"/>
</dbReference>
<dbReference type="HOGENOM" id="CLU_037886_0_0_1"/>
<gene>
    <name evidence="2" type="ORF">CC1G_04512</name>
</gene>
<proteinExistence type="predicted"/>
<dbReference type="VEuPathDB" id="FungiDB:CC1G_04512"/>
<dbReference type="OrthoDB" id="5599874at2759"/>
<feature type="compositionally biased region" description="Polar residues" evidence="1">
    <location>
        <begin position="10"/>
        <end position="26"/>
    </location>
</feature>
<dbReference type="OMA" id="DVCMDIH"/>
<dbReference type="KEGG" id="cci:CC1G_04512"/>
<dbReference type="AlphaFoldDB" id="A8N5D4"/>
<evidence type="ECO:0000313" key="2">
    <source>
        <dbReference type="EMBL" id="EAU91744.2"/>
    </source>
</evidence>
<keyword evidence="3" id="KW-1185">Reference proteome</keyword>
<sequence>MALDVIPPVQTDSKTEPTTPGASLKSNPPKAIATPNQCSSSYRLLYRGALSLPDSHLLLDGLTFSARLDSPSKHTKSYSLLENPLALALESMRGRPSLRLQGIVKLADIYMDETGNVELDIHPRAMLSRIYFENTFCLKPFSSSDPSQLNTTRSDFGVKVALGDSDGPETTQIIIYAQVKPSTTIIDPNAPSTSANPIPAPAQTIRLCVGRITQRPQPKKRLPRPDDPIPRKPPILFAREIQRAESKGSLAFAIGTGKIGKVNELKRVGSGSFAASANGVTKRPKLVGGTSSSNDVFKVPEVPHRQSKGKEKAQDVFGDVAEVQNGKGKGKAPVSGQEAEAAALEKANKSEIKKATIAYLAQTKDPTRDNIVVDKKHPEWKDLYGYVYRGVCFAIRNRMKTETVDGALVDRLLKTHVKLYLSGRGPPDSSNTVSWKLPAQSSSKAYQGSSAIAVTGTGTTQDPIVLGR</sequence>
<feature type="region of interest" description="Disordered" evidence="1">
    <location>
        <begin position="1"/>
        <end position="32"/>
    </location>
</feature>